<name>A0A554JDD5_9BACT</name>
<evidence type="ECO:0000259" key="5">
    <source>
        <dbReference type="Pfam" id="PF00496"/>
    </source>
</evidence>
<dbReference type="CDD" id="cd08513">
    <property type="entry name" value="PBP2_thermophilic_Hb8_like"/>
    <property type="match status" value="1"/>
</dbReference>
<organism evidence="6 7">
    <name type="scientific">Candidatus Doudnabacteria bacterium Gr01-1014_77</name>
    <dbReference type="NCBI Taxonomy" id="2017133"/>
    <lineage>
        <taxon>Bacteria</taxon>
        <taxon>Candidatus Doudnaibacteriota</taxon>
    </lineage>
</organism>
<dbReference type="InterPro" id="IPR030678">
    <property type="entry name" value="Peptide/Ni-bd"/>
</dbReference>
<keyword evidence="4" id="KW-0472">Membrane</keyword>
<dbReference type="GO" id="GO:0043190">
    <property type="term" value="C:ATP-binding cassette (ABC) transporter complex"/>
    <property type="evidence" value="ECO:0007669"/>
    <property type="project" value="InterPro"/>
</dbReference>
<keyword evidence="4" id="KW-1133">Transmembrane helix</keyword>
<dbReference type="Pfam" id="PF00496">
    <property type="entry name" value="SBP_bac_5"/>
    <property type="match status" value="1"/>
</dbReference>
<dbReference type="GO" id="GO:1904680">
    <property type="term" value="F:peptide transmembrane transporter activity"/>
    <property type="evidence" value="ECO:0007669"/>
    <property type="project" value="TreeGrafter"/>
</dbReference>
<dbReference type="PANTHER" id="PTHR30290:SF9">
    <property type="entry name" value="OLIGOPEPTIDE-BINDING PROTEIN APPA"/>
    <property type="match status" value="1"/>
</dbReference>
<dbReference type="Proteomes" id="UP000319613">
    <property type="component" value="Unassembled WGS sequence"/>
</dbReference>
<dbReference type="InterPro" id="IPR000914">
    <property type="entry name" value="SBP_5_dom"/>
</dbReference>
<accession>A0A554JDD5</accession>
<comment type="similarity">
    <text evidence="1">Belongs to the bacterial solute-binding protein 5 family.</text>
</comment>
<feature type="domain" description="Solute-binding protein family 5" evidence="5">
    <location>
        <begin position="116"/>
        <end position="491"/>
    </location>
</feature>
<sequence length="583" mass="66154">MLLENSITELKRTGRGIKDLRSFKFKHLAPIFKMFGKKEKIWVISLLALIIIDVLLLSIGFYSTNTVVVPANGGSYSEGMVGEPRFINPLLAQTQTDKDLTRLVFAGLYKYDNQGNIVPDLAAENFKLSDDQKQYTVSLKPNLKWQDGHTISSDDVIFTIQTIQNPDYKSPMHSLWSSIVAEKIDNLTIKFTNKNVSAPFVTNLTLGILPKHIWQNVPPQNFYIAKYNLEPVGNGPYFVKEINKLPNGTVRSILLESYSNYANGKAYIDEISLKFYLTNQDMISGLHTKEVDSIGFIPFDKKIFVDPKNTKLNILQIPVFQYQALFFNLSKNKALGSHAVREAMAKSINRESFISDVYSGMALPAYTPILPEQIGYDQNVTLKNSFDLEAANAILEKDGWKKDSSGMRFKGKDALQFTITTNDFSLNVKSAEALKEQWAKIGFSININVVASAEFEKNYLRTRNFEGLLFAESSGYDPDPFIFWHSSQSNNPGVNLSQYKNLTIDKIITDARTTFNGSARDTLYKQFQDIFSYDLPAIILDQSVFVYEMRPDVKGINIKVLANPEDRFYDVNHWYLETGRDLK</sequence>
<dbReference type="Gene3D" id="3.40.190.10">
    <property type="entry name" value="Periplasmic binding protein-like II"/>
    <property type="match status" value="1"/>
</dbReference>
<dbReference type="GO" id="GO:0015833">
    <property type="term" value="P:peptide transport"/>
    <property type="evidence" value="ECO:0007669"/>
    <property type="project" value="TreeGrafter"/>
</dbReference>
<proteinExistence type="inferred from homology"/>
<evidence type="ECO:0000313" key="7">
    <source>
        <dbReference type="Proteomes" id="UP000319613"/>
    </source>
</evidence>
<evidence type="ECO:0000256" key="1">
    <source>
        <dbReference type="ARBA" id="ARBA00005695"/>
    </source>
</evidence>
<keyword evidence="4" id="KW-0812">Transmembrane</keyword>
<evidence type="ECO:0000256" key="2">
    <source>
        <dbReference type="ARBA" id="ARBA00022448"/>
    </source>
</evidence>
<feature type="transmembrane region" description="Helical" evidence="4">
    <location>
        <begin position="41"/>
        <end position="62"/>
    </location>
</feature>
<evidence type="ECO:0000313" key="6">
    <source>
        <dbReference type="EMBL" id="TSC66402.1"/>
    </source>
</evidence>
<reference evidence="6 7" key="1">
    <citation type="submission" date="2017-07" db="EMBL/GenBank/DDBJ databases">
        <title>Mechanisms for carbon and nitrogen cycling indicate functional differentiation within the Candidate Phyla Radiation.</title>
        <authorList>
            <person name="Danczak R.E."/>
            <person name="Johnston M.D."/>
            <person name="Kenah C."/>
            <person name="Slattery M."/>
            <person name="Wrighton K.C."/>
            <person name="Wilkins M.J."/>
        </authorList>
    </citation>
    <scope>NUCLEOTIDE SEQUENCE [LARGE SCALE GENOMIC DNA]</scope>
    <source>
        <strain evidence="6">Gr01-1014_77</strain>
    </source>
</reference>
<dbReference type="EMBL" id="VMFF01000006">
    <property type="protein sequence ID" value="TSC66402.1"/>
    <property type="molecule type" value="Genomic_DNA"/>
</dbReference>
<dbReference type="PANTHER" id="PTHR30290">
    <property type="entry name" value="PERIPLASMIC BINDING COMPONENT OF ABC TRANSPORTER"/>
    <property type="match status" value="1"/>
</dbReference>
<dbReference type="Gene3D" id="3.90.76.10">
    <property type="entry name" value="Dipeptide-binding Protein, Domain 1"/>
    <property type="match status" value="1"/>
</dbReference>
<protein>
    <recommendedName>
        <fullName evidence="5">Solute-binding protein family 5 domain-containing protein</fullName>
    </recommendedName>
</protein>
<dbReference type="InterPro" id="IPR039424">
    <property type="entry name" value="SBP_5"/>
</dbReference>
<evidence type="ECO:0000256" key="3">
    <source>
        <dbReference type="ARBA" id="ARBA00022729"/>
    </source>
</evidence>
<dbReference type="PIRSF" id="PIRSF002741">
    <property type="entry name" value="MppA"/>
    <property type="match status" value="1"/>
</dbReference>
<dbReference type="SUPFAM" id="SSF53850">
    <property type="entry name" value="Periplasmic binding protein-like II"/>
    <property type="match status" value="1"/>
</dbReference>
<dbReference type="Gene3D" id="3.10.105.10">
    <property type="entry name" value="Dipeptide-binding Protein, Domain 3"/>
    <property type="match status" value="1"/>
</dbReference>
<dbReference type="GO" id="GO:0042597">
    <property type="term" value="C:periplasmic space"/>
    <property type="evidence" value="ECO:0007669"/>
    <property type="project" value="UniProtKB-ARBA"/>
</dbReference>
<keyword evidence="2" id="KW-0813">Transport</keyword>
<dbReference type="AlphaFoldDB" id="A0A554JDD5"/>
<evidence type="ECO:0000256" key="4">
    <source>
        <dbReference type="SAM" id="Phobius"/>
    </source>
</evidence>
<keyword evidence="3" id="KW-0732">Signal</keyword>
<gene>
    <name evidence="6" type="ORF">G01um101477_104</name>
</gene>
<comment type="caution">
    <text evidence="6">The sequence shown here is derived from an EMBL/GenBank/DDBJ whole genome shotgun (WGS) entry which is preliminary data.</text>
</comment>